<dbReference type="SUPFAM" id="SSF51735">
    <property type="entry name" value="NAD(P)-binding Rossmann-fold domains"/>
    <property type="match status" value="1"/>
</dbReference>
<accession>A0ABU6TME0</accession>
<reference evidence="3 4" key="1">
    <citation type="journal article" date="2023" name="Plants (Basel)">
        <title>Bridging the Gap: Combining Genomics and Transcriptomics Approaches to Understand Stylosanthes scabra, an Orphan Legume from the Brazilian Caatinga.</title>
        <authorList>
            <person name="Ferreira-Neto J.R.C."/>
            <person name="da Silva M.D."/>
            <person name="Binneck E."/>
            <person name="de Melo N.F."/>
            <person name="da Silva R.H."/>
            <person name="de Melo A.L.T.M."/>
            <person name="Pandolfi V."/>
            <person name="Bustamante F.O."/>
            <person name="Brasileiro-Vidal A.C."/>
            <person name="Benko-Iseppon A.M."/>
        </authorList>
    </citation>
    <scope>NUCLEOTIDE SEQUENCE [LARGE SCALE GENOMIC DNA]</scope>
    <source>
        <tissue evidence="3">Leaves</tissue>
    </source>
</reference>
<gene>
    <name evidence="3" type="ORF">PIB30_061086</name>
</gene>
<dbReference type="Pfam" id="PF13456">
    <property type="entry name" value="RVT_3"/>
    <property type="match status" value="1"/>
</dbReference>
<feature type="domain" description="RNase H type-1" evidence="2">
    <location>
        <begin position="104"/>
        <end position="138"/>
    </location>
</feature>
<dbReference type="PANTHER" id="PTHR42820">
    <property type="entry name" value="SHORT-CHAIN DEHYDROGENASE REDUCTASE"/>
    <property type="match status" value="1"/>
</dbReference>
<sequence length="168" mass="18707">MTCKLLGTSEEKVIQEAYGQYKRLKGVVLTTKHVANAVLFLVSNDSEFVTGHDLVVDDTAIELDSGAFLEMILVVESSVGQEISLYGPSFVSILSLDSASVDNDLLHKIRDMLHWSWTVQFRLIKREANAIADWLAKRGAMGDADLITWIEPGEYLRSLLKHDITALL</sequence>
<dbReference type="InterPro" id="IPR036291">
    <property type="entry name" value="NAD(P)-bd_dom_sf"/>
</dbReference>
<dbReference type="Pfam" id="PF13561">
    <property type="entry name" value="adh_short_C2"/>
    <property type="match status" value="1"/>
</dbReference>
<proteinExistence type="inferred from homology"/>
<name>A0ABU6TME0_9FABA</name>
<dbReference type="EMBL" id="JASCZI010091170">
    <property type="protein sequence ID" value="MED6149300.1"/>
    <property type="molecule type" value="Genomic_DNA"/>
</dbReference>
<evidence type="ECO:0000256" key="1">
    <source>
        <dbReference type="ARBA" id="ARBA00006484"/>
    </source>
</evidence>
<dbReference type="InterPro" id="IPR002156">
    <property type="entry name" value="RNaseH_domain"/>
</dbReference>
<protein>
    <recommendedName>
        <fullName evidence="2">RNase H type-1 domain-containing protein</fullName>
    </recommendedName>
</protein>
<evidence type="ECO:0000313" key="4">
    <source>
        <dbReference type="Proteomes" id="UP001341840"/>
    </source>
</evidence>
<comment type="similarity">
    <text evidence="1">Belongs to the short-chain dehydrogenases/reductases (SDR) family.</text>
</comment>
<organism evidence="3 4">
    <name type="scientific">Stylosanthes scabra</name>
    <dbReference type="NCBI Taxonomy" id="79078"/>
    <lineage>
        <taxon>Eukaryota</taxon>
        <taxon>Viridiplantae</taxon>
        <taxon>Streptophyta</taxon>
        <taxon>Embryophyta</taxon>
        <taxon>Tracheophyta</taxon>
        <taxon>Spermatophyta</taxon>
        <taxon>Magnoliopsida</taxon>
        <taxon>eudicotyledons</taxon>
        <taxon>Gunneridae</taxon>
        <taxon>Pentapetalae</taxon>
        <taxon>rosids</taxon>
        <taxon>fabids</taxon>
        <taxon>Fabales</taxon>
        <taxon>Fabaceae</taxon>
        <taxon>Papilionoideae</taxon>
        <taxon>50 kb inversion clade</taxon>
        <taxon>dalbergioids sensu lato</taxon>
        <taxon>Dalbergieae</taxon>
        <taxon>Pterocarpus clade</taxon>
        <taxon>Stylosanthes</taxon>
    </lineage>
</organism>
<dbReference type="PANTHER" id="PTHR42820:SF21">
    <property type="entry name" value="SHORT-CHAIN DEHYDROGENASE REDUCTASE 3B-LIKE"/>
    <property type="match status" value="1"/>
</dbReference>
<evidence type="ECO:0000259" key="2">
    <source>
        <dbReference type="Pfam" id="PF13456"/>
    </source>
</evidence>
<dbReference type="InterPro" id="IPR002347">
    <property type="entry name" value="SDR_fam"/>
</dbReference>
<evidence type="ECO:0000313" key="3">
    <source>
        <dbReference type="EMBL" id="MED6149300.1"/>
    </source>
</evidence>
<dbReference type="Proteomes" id="UP001341840">
    <property type="component" value="Unassembled WGS sequence"/>
</dbReference>
<dbReference type="Gene3D" id="3.40.50.720">
    <property type="entry name" value="NAD(P)-binding Rossmann-like Domain"/>
    <property type="match status" value="1"/>
</dbReference>
<comment type="caution">
    <text evidence="3">The sequence shown here is derived from an EMBL/GenBank/DDBJ whole genome shotgun (WGS) entry which is preliminary data.</text>
</comment>
<keyword evidence="4" id="KW-1185">Reference proteome</keyword>